<name>A0A402BKB3_9CHLR</name>
<dbReference type="RefSeq" id="WP_126631723.1">
    <property type="nucleotide sequence ID" value="NZ_BIFT01000002.1"/>
</dbReference>
<dbReference type="Proteomes" id="UP000287171">
    <property type="component" value="Unassembled WGS sequence"/>
</dbReference>
<proteinExistence type="predicted"/>
<accession>A0A402BKB3</accession>
<protein>
    <submittedName>
        <fullName evidence="1">Uncharacterized protein</fullName>
    </submittedName>
</protein>
<dbReference type="AlphaFoldDB" id="A0A402BKB3"/>
<comment type="caution">
    <text evidence="1">The sequence shown here is derived from an EMBL/GenBank/DDBJ whole genome shotgun (WGS) entry which is preliminary data.</text>
</comment>
<sequence>MFDDHGLPENELARNRIKNVMHFLQQYAHHVKARQRSYDPQRSFATRRSVVARYPACSAPPP</sequence>
<organism evidence="1 2">
    <name type="scientific">Dictyobacter alpinus</name>
    <dbReference type="NCBI Taxonomy" id="2014873"/>
    <lineage>
        <taxon>Bacteria</taxon>
        <taxon>Bacillati</taxon>
        <taxon>Chloroflexota</taxon>
        <taxon>Ktedonobacteria</taxon>
        <taxon>Ktedonobacterales</taxon>
        <taxon>Dictyobacteraceae</taxon>
        <taxon>Dictyobacter</taxon>
    </lineage>
</organism>
<keyword evidence="2" id="KW-1185">Reference proteome</keyword>
<evidence type="ECO:0000313" key="1">
    <source>
        <dbReference type="EMBL" id="GCE31793.1"/>
    </source>
</evidence>
<reference evidence="2" key="1">
    <citation type="submission" date="2018-12" db="EMBL/GenBank/DDBJ databases">
        <title>Tengunoibacter tsumagoiensis gen. nov., sp. nov., Dictyobacter kobayashii sp. nov., D. alpinus sp. nov., and D. joshuensis sp. nov. and description of Dictyobacteraceae fam. nov. within the order Ktedonobacterales isolated from Tengu-no-mugimeshi.</title>
        <authorList>
            <person name="Wang C.M."/>
            <person name="Zheng Y."/>
            <person name="Sakai Y."/>
            <person name="Toyoda A."/>
            <person name="Minakuchi Y."/>
            <person name="Abe K."/>
            <person name="Yokota A."/>
            <person name="Yabe S."/>
        </authorList>
    </citation>
    <scope>NUCLEOTIDE SEQUENCE [LARGE SCALE GENOMIC DNA]</scope>
    <source>
        <strain evidence="2">Uno16</strain>
    </source>
</reference>
<evidence type="ECO:0000313" key="2">
    <source>
        <dbReference type="Proteomes" id="UP000287171"/>
    </source>
</evidence>
<gene>
    <name evidence="1" type="ORF">KDA_72770</name>
</gene>
<dbReference type="EMBL" id="BIFT01000002">
    <property type="protein sequence ID" value="GCE31793.1"/>
    <property type="molecule type" value="Genomic_DNA"/>
</dbReference>